<dbReference type="Proteomes" id="UP000245956">
    <property type="component" value="Unassembled WGS sequence"/>
</dbReference>
<feature type="compositionally biased region" description="Basic and acidic residues" evidence="3">
    <location>
        <begin position="346"/>
        <end position="360"/>
    </location>
</feature>
<dbReference type="GO" id="GO:0016020">
    <property type="term" value="C:membrane"/>
    <property type="evidence" value="ECO:0007669"/>
    <property type="project" value="GOC"/>
</dbReference>
<comment type="caution">
    <text evidence="5">The sequence shown here is derived from an EMBL/GenBank/DDBJ whole genome shotgun (WGS) entry which is preliminary data.</text>
</comment>
<evidence type="ECO:0000313" key="5">
    <source>
        <dbReference type="EMBL" id="PWI66614.1"/>
    </source>
</evidence>
<dbReference type="PANTHER" id="PTHR32385">
    <property type="entry name" value="MANNOSYL PHOSPHORYLINOSITOL CERAMIDE SYNTHASE"/>
    <property type="match status" value="1"/>
</dbReference>
<comment type="similarity">
    <text evidence="1">Belongs to the glycosyltransferase 32 family.</text>
</comment>
<keyword evidence="4" id="KW-1133">Transmembrane helix</keyword>
<evidence type="ECO:0000256" key="4">
    <source>
        <dbReference type="SAM" id="Phobius"/>
    </source>
</evidence>
<reference evidence="5 6" key="1">
    <citation type="journal article" date="2016" name="Front. Microbiol.">
        <title>Genome and transcriptome sequences reveal the specific parasitism of the nematophagous Purpureocillium lilacinum 36-1.</title>
        <authorList>
            <person name="Xie J."/>
            <person name="Li S."/>
            <person name="Mo C."/>
            <person name="Xiao X."/>
            <person name="Peng D."/>
            <person name="Wang G."/>
            <person name="Xiao Y."/>
        </authorList>
    </citation>
    <scope>NUCLEOTIDE SEQUENCE [LARGE SCALE GENOMIC DNA]</scope>
    <source>
        <strain evidence="5 6">36-1</strain>
    </source>
</reference>
<feature type="transmembrane region" description="Helical" evidence="4">
    <location>
        <begin position="20"/>
        <end position="39"/>
    </location>
</feature>
<dbReference type="InterPro" id="IPR029044">
    <property type="entry name" value="Nucleotide-diphossugar_trans"/>
</dbReference>
<dbReference type="InterPro" id="IPR007577">
    <property type="entry name" value="GlycoTrfase_DXD_sugar-bd_CS"/>
</dbReference>
<feature type="transmembrane region" description="Helical" evidence="4">
    <location>
        <begin position="292"/>
        <end position="316"/>
    </location>
</feature>
<name>A0A2U3DWL2_PURLI</name>
<dbReference type="EMBL" id="LCWV01000024">
    <property type="protein sequence ID" value="PWI66614.1"/>
    <property type="molecule type" value="Genomic_DNA"/>
</dbReference>
<feature type="compositionally biased region" description="Low complexity" evidence="3">
    <location>
        <begin position="431"/>
        <end position="441"/>
    </location>
</feature>
<dbReference type="AlphaFoldDB" id="A0A2U3DWL2"/>
<dbReference type="Gene3D" id="3.90.550.20">
    <property type="match status" value="1"/>
</dbReference>
<evidence type="ECO:0000313" key="6">
    <source>
        <dbReference type="Proteomes" id="UP000245956"/>
    </source>
</evidence>
<evidence type="ECO:0008006" key="7">
    <source>
        <dbReference type="Google" id="ProtNLM"/>
    </source>
</evidence>
<keyword evidence="4" id="KW-0472">Membrane</keyword>
<evidence type="ECO:0000256" key="3">
    <source>
        <dbReference type="SAM" id="MobiDB-lite"/>
    </source>
</evidence>
<feature type="compositionally biased region" description="Basic and acidic residues" evidence="3">
    <location>
        <begin position="442"/>
        <end position="452"/>
    </location>
</feature>
<feature type="region of interest" description="Disordered" evidence="3">
    <location>
        <begin position="431"/>
        <end position="452"/>
    </location>
</feature>
<evidence type="ECO:0000256" key="1">
    <source>
        <dbReference type="ARBA" id="ARBA00009003"/>
    </source>
</evidence>
<accession>A0A2U3DWL2</accession>
<proteinExistence type="inferred from homology"/>
<dbReference type="Pfam" id="PF04488">
    <property type="entry name" value="Gly_transf_sug"/>
    <property type="match status" value="1"/>
</dbReference>
<keyword evidence="2" id="KW-0808">Transferase</keyword>
<organism evidence="5 6">
    <name type="scientific">Purpureocillium lilacinum</name>
    <name type="common">Paecilomyces lilacinus</name>
    <dbReference type="NCBI Taxonomy" id="33203"/>
    <lineage>
        <taxon>Eukaryota</taxon>
        <taxon>Fungi</taxon>
        <taxon>Dikarya</taxon>
        <taxon>Ascomycota</taxon>
        <taxon>Pezizomycotina</taxon>
        <taxon>Sordariomycetes</taxon>
        <taxon>Hypocreomycetidae</taxon>
        <taxon>Hypocreales</taxon>
        <taxon>Ophiocordycipitaceae</taxon>
        <taxon>Purpureocillium</taxon>
    </lineage>
</organism>
<gene>
    <name evidence="5" type="ORF">PCL_05027</name>
</gene>
<dbReference type="SUPFAM" id="SSF53448">
    <property type="entry name" value="Nucleotide-diphospho-sugar transferases"/>
    <property type="match status" value="1"/>
</dbReference>
<feature type="region of interest" description="Disordered" evidence="3">
    <location>
        <begin position="346"/>
        <end position="400"/>
    </location>
</feature>
<sequence>MIKPPFRSQHGGSARRTRIVAWATLLVLLGLAWLFRHVLYTSWTLVSLPVNWRDGAEDFVLSKAHDDFDITFVDYDKHQLSAAPHPDVVPPILHHIALGKRHWRDGWQETVQSCIDMHPGWEARMWTDETASAFVAERFPELLDMWNAYPYPVERVDALRYMVLYEFGGVILDMDLKCKRALGPLRRFDFVAPEAQPVGFSIGFMMAARRNDFVGAIVRNLTTYNRQWLGLPYPSVMFSTGCHYASVIHLGQANRTNLKILPGPMHSLSGRVTTPLFDHLGSSSWHSYDARLIITLGHGTNLLFFVGVGIALALFWRRRTILRRRPSHTTAVAAAVAFARAGWALQRDRPPRRPPTERAKKLVCAGTGSPGRPGTGTTPPAAAATPMEPTPTSPHPSTRCPPNSSFCPPPIPLTACVCVCELSVYRPAARTLPPPTTTQGALEERGGGPERRAAAAAAVRWSWEGRERSIGGGR</sequence>
<keyword evidence="4" id="KW-0812">Transmembrane</keyword>
<dbReference type="PANTHER" id="PTHR32385:SF15">
    <property type="entry name" value="INOSITOL PHOSPHOCERAMIDE MANNOSYLTRANSFERASE 1"/>
    <property type="match status" value="1"/>
</dbReference>
<dbReference type="InterPro" id="IPR051706">
    <property type="entry name" value="Glycosyltransferase_domain"/>
</dbReference>
<dbReference type="GO" id="GO:0051999">
    <property type="term" value="P:mannosyl-inositol phosphorylceramide biosynthetic process"/>
    <property type="evidence" value="ECO:0007669"/>
    <property type="project" value="TreeGrafter"/>
</dbReference>
<dbReference type="GO" id="GO:0000030">
    <property type="term" value="F:mannosyltransferase activity"/>
    <property type="evidence" value="ECO:0007669"/>
    <property type="project" value="TreeGrafter"/>
</dbReference>
<feature type="compositionally biased region" description="Low complexity" evidence="3">
    <location>
        <begin position="375"/>
        <end position="387"/>
    </location>
</feature>
<protein>
    <recommendedName>
        <fullName evidence="7">Glycosyltransferase family 32 protein</fullName>
    </recommendedName>
</protein>
<evidence type="ECO:0000256" key="2">
    <source>
        <dbReference type="ARBA" id="ARBA00022679"/>
    </source>
</evidence>